<comment type="caution">
    <text evidence="2">The sequence shown here is derived from an EMBL/GenBank/DDBJ whole genome shotgun (WGS) entry which is preliminary data.</text>
</comment>
<keyword evidence="3" id="KW-1185">Reference proteome</keyword>
<dbReference type="RefSeq" id="WP_194108155.1">
    <property type="nucleotide sequence ID" value="NZ_JADFFM010000002.1"/>
</dbReference>
<evidence type="ECO:0000313" key="2">
    <source>
        <dbReference type="EMBL" id="MBE9668771.1"/>
    </source>
</evidence>
<reference evidence="2 3" key="1">
    <citation type="submission" date="2020-10" db="EMBL/GenBank/DDBJ databases">
        <title>Mucilaginibacter mali sp. nov., isolated from rhizosphere soil of apple orchard.</title>
        <authorList>
            <person name="Lee J.-S."/>
            <person name="Kim H.S."/>
            <person name="Kim J.-S."/>
        </authorList>
    </citation>
    <scope>NUCLEOTIDE SEQUENCE [LARGE SCALE GENOMIC DNA]</scope>
    <source>
        <strain evidence="2 3">KCTC 23157</strain>
    </source>
</reference>
<dbReference type="SUPFAM" id="SSF56935">
    <property type="entry name" value="Porins"/>
    <property type="match status" value="1"/>
</dbReference>
<evidence type="ECO:0000313" key="3">
    <source>
        <dbReference type="Proteomes" id="UP000632774"/>
    </source>
</evidence>
<dbReference type="NCBIfam" id="NF033709">
    <property type="entry name" value="PorV_fam"/>
    <property type="match status" value="1"/>
</dbReference>
<accession>A0ABR9XNE1</accession>
<sequence length="387" mass="42179">MKSIGPLFFLLVLFNISLGQSINTNGGGSNSIFTAVPFLTIAPDARSGAMGDAGAALSPTEFDTHWNPSKLAFLDNDNHISLSYSPWLRHVAPDANLAYLNFAKKIDERNAIGFSFCYFNLGKVNVYDANEVPLGSYQPNEFSFDATLARKFGANLSLGLSARFIHSAIISSDPILGSSGSHAGNALAADVSLFYKKSVQQFKREAQFSYGIHISNIGTKVNYYTGGDKYFLPTNLRIGIADEIAIDQLNTFTFAFDINKLLVPTPPIRDAGGNIISGSDDNKSIVSGIFSSFGDAPGGFSEELKEIAFSPGIEYMYNKQFAIRTGYFYENPAKGDRRYLTLGAGYKYQEFGLDFSYLIASQSTSPLANTLRFTLRYSFAGKLKGGQ</sequence>
<dbReference type="Pfam" id="PF19572">
    <property type="entry name" value="PorV"/>
    <property type="match status" value="1"/>
</dbReference>
<feature type="domain" description="Type IX secretion system protein PorV" evidence="1">
    <location>
        <begin position="30"/>
        <end position="267"/>
    </location>
</feature>
<proteinExistence type="predicted"/>
<gene>
    <name evidence="2" type="primary">porV</name>
    <name evidence="2" type="ORF">IRJ18_20555</name>
</gene>
<dbReference type="Gene3D" id="2.40.160.60">
    <property type="entry name" value="Outer membrane protein transport protein (OMPP1/FadL/TodX)"/>
    <property type="match status" value="1"/>
</dbReference>
<protein>
    <submittedName>
        <fullName evidence="2">Type IX secretion system outer membrane channel protein PorV</fullName>
    </submittedName>
</protein>
<dbReference type="NCBIfam" id="NF033710">
    <property type="entry name" value="T9SS_OM_PorV"/>
    <property type="match status" value="1"/>
</dbReference>
<organism evidence="2 3">
    <name type="scientific">Mucilaginibacter boryungensis</name>
    <dbReference type="NCBI Taxonomy" id="768480"/>
    <lineage>
        <taxon>Bacteria</taxon>
        <taxon>Pseudomonadati</taxon>
        <taxon>Bacteroidota</taxon>
        <taxon>Sphingobacteriia</taxon>
        <taxon>Sphingobacteriales</taxon>
        <taxon>Sphingobacteriaceae</taxon>
        <taxon>Mucilaginibacter</taxon>
    </lineage>
</organism>
<dbReference type="EMBL" id="JADFFM010000002">
    <property type="protein sequence ID" value="MBE9668771.1"/>
    <property type="molecule type" value="Genomic_DNA"/>
</dbReference>
<dbReference type="InterPro" id="IPR047799">
    <property type="entry name" value="T9SS_OM_PorV"/>
</dbReference>
<name>A0ABR9XNE1_9SPHI</name>
<dbReference type="Proteomes" id="UP000632774">
    <property type="component" value="Unassembled WGS sequence"/>
</dbReference>
<evidence type="ECO:0000259" key="1">
    <source>
        <dbReference type="Pfam" id="PF19572"/>
    </source>
</evidence>
<dbReference type="InterPro" id="IPR045741">
    <property type="entry name" value="PorV"/>
</dbReference>